<reference evidence="3 4" key="1">
    <citation type="submission" date="2016-10" db="EMBL/GenBank/DDBJ databases">
        <authorList>
            <person name="de Groot N.N."/>
        </authorList>
    </citation>
    <scope>NUCLEOTIDE SEQUENCE [LARGE SCALE GENOMIC DNA]</scope>
    <source>
        <strain evidence="3 4">U95</strain>
    </source>
</reference>
<dbReference type="EMBL" id="FMWG01000017">
    <property type="protein sequence ID" value="SCZ73560.1"/>
    <property type="molecule type" value="Genomic_DNA"/>
</dbReference>
<evidence type="ECO:0000313" key="4">
    <source>
        <dbReference type="Proteomes" id="UP000198767"/>
    </source>
</evidence>
<accession>A0A1G5RIC6</accession>
<dbReference type="Pfam" id="PF01381">
    <property type="entry name" value="HTH_3"/>
    <property type="match status" value="1"/>
</dbReference>
<dbReference type="InterPro" id="IPR013430">
    <property type="entry name" value="Toxin_antidote_HigA"/>
</dbReference>
<evidence type="ECO:0000256" key="1">
    <source>
        <dbReference type="ARBA" id="ARBA00023125"/>
    </source>
</evidence>
<dbReference type="Proteomes" id="UP000198767">
    <property type="component" value="Unassembled WGS sequence"/>
</dbReference>
<keyword evidence="1" id="KW-0238">DNA-binding</keyword>
<dbReference type="STRING" id="1156985.SAMN04488118_11760"/>
<gene>
    <name evidence="3" type="ORF">SAMN04488118_11760</name>
</gene>
<dbReference type="PANTHER" id="PTHR36924:SF1">
    <property type="entry name" value="ANTITOXIN HIGA-1"/>
    <property type="match status" value="1"/>
</dbReference>
<feature type="domain" description="HTH cro/C1-type" evidence="2">
    <location>
        <begin position="29"/>
        <end position="69"/>
    </location>
</feature>
<dbReference type="RefSeq" id="WP_090221127.1">
    <property type="nucleotide sequence ID" value="NZ_FMWG01000017.1"/>
</dbReference>
<proteinExistence type="predicted"/>
<sequence>MVILRNPVHPGEVLKEDFLDEYDMSAGKLAQNLKVSRNRIERLVRAERGMSPDTAMRLSKLFGTTPEFWLNLQRGYDLAMAAQDPALADDLNEILPLAS</sequence>
<organism evidence="3 4">
    <name type="scientific">Epibacterium ulvae</name>
    <dbReference type="NCBI Taxonomy" id="1156985"/>
    <lineage>
        <taxon>Bacteria</taxon>
        <taxon>Pseudomonadati</taxon>
        <taxon>Pseudomonadota</taxon>
        <taxon>Alphaproteobacteria</taxon>
        <taxon>Rhodobacterales</taxon>
        <taxon>Roseobacteraceae</taxon>
        <taxon>Epibacterium</taxon>
    </lineage>
</organism>
<dbReference type="InterPro" id="IPR010982">
    <property type="entry name" value="Lambda_DNA-bd_dom_sf"/>
</dbReference>
<dbReference type="PROSITE" id="PS50943">
    <property type="entry name" value="HTH_CROC1"/>
    <property type="match status" value="1"/>
</dbReference>
<dbReference type="PANTHER" id="PTHR36924">
    <property type="entry name" value="ANTITOXIN HIGA-1"/>
    <property type="match status" value="1"/>
</dbReference>
<evidence type="ECO:0000259" key="2">
    <source>
        <dbReference type="PROSITE" id="PS50943"/>
    </source>
</evidence>
<dbReference type="GO" id="GO:0003677">
    <property type="term" value="F:DNA binding"/>
    <property type="evidence" value="ECO:0007669"/>
    <property type="project" value="UniProtKB-KW"/>
</dbReference>
<protein>
    <submittedName>
        <fullName evidence="3">Addiction module antidote protein, HigA family</fullName>
    </submittedName>
</protein>
<dbReference type="SUPFAM" id="SSF47413">
    <property type="entry name" value="lambda repressor-like DNA-binding domains"/>
    <property type="match status" value="1"/>
</dbReference>
<dbReference type="AlphaFoldDB" id="A0A1G5RIC6"/>
<dbReference type="NCBIfam" id="TIGR02607">
    <property type="entry name" value="antidote_HigA"/>
    <property type="match status" value="1"/>
</dbReference>
<evidence type="ECO:0000313" key="3">
    <source>
        <dbReference type="EMBL" id="SCZ73560.1"/>
    </source>
</evidence>
<dbReference type="CDD" id="cd00093">
    <property type="entry name" value="HTH_XRE"/>
    <property type="match status" value="1"/>
</dbReference>
<dbReference type="OrthoDB" id="3174593at2"/>
<dbReference type="InterPro" id="IPR001387">
    <property type="entry name" value="Cro/C1-type_HTH"/>
</dbReference>
<dbReference type="Gene3D" id="1.10.260.40">
    <property type="entry name" value="lambda repressor-like DNA-binding domains"/>
    <property type="match status" value="1"/>
</dbReference>
<name>A0A1G5RIC6_9RHOB</name>
<dbReference type="SMART" id="SM00530">
    <property type="entry name" value="HTH_XRE"/>
    <property type="match status" value="1"/>
</dbReference>
<keyword evidence="4" id="KW-1185">Reference proteome</keyword>